<dbReference type="Gramene" id="FCD_00018441-RA">
    <property type="protein sequence ID" value="FCD_00018441-RA:cds"/>
    <property type="gene ID" value="FCD_00018441"/>
</dbReference>
<reference evidence="1" key="1">
    <citation type="submission" date="2023-07" db="EMBL/GenBank/DDBJ databases">
        <title>draft genome sequence of fig (Ficus carica).</title>
        <authorList>
            <person name="Takahashi T."/>
            <person name="Nishimura K."/>
        </authorList>
    </citation>
    <scope>NUCLEOTIDE SEQUENCE</scope>
</reference>
<name>A0AA88DLH4_FICCA</name>
<dbReference type="AlphaFoldDB" id="A0AA88DLH4"/>
<comment type="caution">
    <text evidence="1">The sequence shown here is derived from an EMBL/GenBank/DDBJ whole genome shotgun (WGS) entry which is preliminary data.</text>
</comment>
<accession>A0AA88DLH4</accession>
<gene>
    <name evidence="1" type="ORF">TIFTF001_026591</name>
</gene>
<evidence type="ECO:0000313" key="1">
    <source>
        <dbReference type="EMBL" id="GMN57481.1"/>
    </source>
</evidence>
<dbReference type="EMBL" id="BTGU01000070">
    <property type="protein sequence ID" value="GMN57481.1"/>
    <property type="molecule type" value="Genomic_DNA"/>
</dbReference>
<sequence length="57" mass="6020">MASPRRGKVGFSSRSHGEVGFIHTAVGSVGFVPAAVGGKFVPLWQICSMILMVSRES</sequence>
<proteinExistence type="predicted"/>
<protein>
    <submittedName>
        <fullName evidence="1">Uncharacterized protein</fullName>
    </submittedName>
</protein>
<dbReference type="Proteomes" id="UP001187192">
    <property type="component" value="Unassembled WGS sequence"/>
</dbReference>
<keyword evidence="2" id="KW-1185">Reference proteome</keyword>
<evidence type="ECO:0000313" key="2">
    <source>
        <dbReference type="Proteomes" id="UP001187192"/>
    </source>
</evidence>
<organism evidence="1 2">
    <name type="scientific">Ficus carica</name>
    <name type="common">Common fig</name>
    <dbReference type="NCBI Taxonomy" id="3494"/>
    <lineage>
        <taxon>Eukaryota</taxon>
        <taxon>Viridiplantae</taxon>
        <taxon>Streptophyta</taxon>
        <taxon>Embryophyta</taxon>
        <taxon>Tracheophyta</taxon>
        <taxon>Spermatophyta</taxon>
        <taxon>Magnoliopsida</taxon>
        <taxon>eudicotyledons</taxon>
        <taxon>Gunneridae</taxon>
        <taxon>Pentapetalae</taxon>
        <taxon>rosids</taxon>
        <taxon>fabids</taxon>
        <taxon>Rosales</taxon>
        <taxon>Moraceae</taxon>
        <taxon>Ficeae</taxon>
        <taxon>Ficus</taxon>
    </lineage>
</organism>